<evidence type="ECO:0000313" key="5">
    <source>
        <dbReference type="EMBL" id="SPF30904.1"/>
    </source>
</evidence>
<dbReference type="PANTHER" id="PTHR16305">
    <property type="entry name" value="TESTICULAR SOLUBLE ADENYLYL CYCLASE"/>
    <property type="match status" value="1"/>
</dbReference>
<dbReference type="GO" id="GO:0005524">
    <property type="term" value="F:ATP binding"/>
    <property type="evidence" value="ECO:0007669"/>
    <property type="project" value="UniProtKB-KW"/>
</dbReference>
<feature type="region of interest" description="Disordered" evidence="3">
    <location>
        <begin position="826"/>
        <end position="874"/>
    </location>
</feature>
<dbReference type="PANTHER" id="PTHR16305:SF28">
    <property type="entry name" value="GUANYLATE CYCLASE DOMAIN-CONTAINING PROTEIN"/>
    <property type="match status" value="1"/>
</dbReference>
<accession>A0A2R8AF74</accession>
<keyword evidence="1" id="KW-0547">Nucleotide-binding</keyword>
<gene>
    <name evidence="5" type="ORF">POI8812_03249</name>
</gene>
<evidence type="ECO:0000313" key="6">
    <source>
        <dbReference type="Proteomes" id="UP000244932"/>
    </source>
</evidence>
<dbReference type="Proteomes" id="UP000244932">
    <property type="component" value="Unassembled WGS sequence"/>
</dbReference>
<dbReference type="SUPFAM" id="SSF52540">
    <property type="entry name" value="P-loop containing nucleoside triphosphate hydrolases"/>
    <property type="match status" value="1"/>
</dbReference>
<evidence type="ECO:0000259" key="4">
    <source>
        <dbReference type="Pfam" id="PF13191"/>
    </source>
</evidence>
<name>A0A2R8AF74_9RHOB</name>
<dbReference type="Gene3D" id="3.30.70.1230">
    <property type="entry name" value="Nucleotide cyclase"/>
    <property type="match status" value="2"/>
</dbReference>
<organism evidence="5 6">
    <name type="scientific">Pontivivens insulae</name>
    <dbReference type="NCBI Taxonomy" id="1639689"/>
    <lineage>
        <taxon>Bacteria</taxon>
        <taxon>Pseudomonadati</taxon>
        <taxon>Pseudomonadota</taxon>
        <taxon>Alphaproteobacteria</taxon>
        <taxon>Rhodobacterales</taxon>
        <taxon>Paracoccaceae</taxon>
        <taxon>Pontivivens</taxon>
    </lineage>
</organism>
<dbReference type="InterPro" id="IPR029787">
    <property type="entry name" value="Nucleotide_cyclase"/>
</dbReference>
<dbReference type="EMBL" id="OMKW01000004">
    <property type="protein sequence ID" value="SPF30904.1"/>
    <property type="molecule type" value="Genomic_DNA"/>
</dbReference>
<dbReference type="AlphaFoldDB" id="A0A2R8AF74"/>
<keyword evidence="2" id="KW-0067">ATP-binding</keyword>
<dbReference type="SUPFAM" id="SSF55073">
    <property type="entry name" value="Nucleotide cyclase"/>
    <property type="match status" value="2"/>
</dbReference>
<evidence type="ECO:0000256" key="3">
    <source>
        <dbReference type="SAM" id="MobiDB-lite"/>
    </source>
</evidence>
<feature type="compositionally biased region" description="Basic and acidic residues" evidence="3">
    <location>
        <begin position="842"/>
        <end position="858"/>
    </location>
</feature>
<proteinExistence type="predicted"/>
<evidence type="ECO:0000256" key="1">
    <source>
        <dbReference type="ARBA" id="ARBA00022741"/>
    </source>
</evidence>
<dbReference type="Pfam" id="PF13191">
    <property type="entry name" value="AAA_16"/>
    <property type="match status" value="1"/>
</dbReference>
<evidence type="ECO:0000256" key="2">
    <source>
        <dbReference type="ARBA" id="ARBA00022840"/>
    </source>
</evidence>
<reference evidence="5 6" key="1">
    <citation type="submission" date="2018-03" db="EMBL/GenBank/DDBJ databases">
        <authorList>
            <person name="Keele B.F."/>
        </authorList>
    </citation>
    <scope>NUCLEOTIDE SEQUENCE [LARGE SCALE GENOMIC DNA]</scope>
    <source>
        <strain evidence="5 6">CeCT 8812</strain>
    </source>
</reference>
<dbReference type="InterPro" id="IPR041664">
    <property type="entry name" value="AAA_16"/>
</dbReference>
<keyword evidence="6" id="KW-1185">Reference proteome</keyword>
<dbReference type="GO" id="GO:0004016">
    <property type="term" value="F:adenylate cyclase activity"/>
    <property type="evidence" value="ECO:0007669"/>
    <property type="project" value="TreeGrafter"/>
</dbReference>
<sequence>MARQAQRRGPAGAEAFAAELDRYFCAVIDACRARGGIIGGMVGDALTAFWPDGEGAQAVCNAIAAAQICHDSMPMGLTCRISLARGDVALSRHQPPGDGEVWLLSGSAPLRAALLNAQTPAGRTMLEPDLAAAAQASGLSLDAVIADWDDQPQLVAQGQPVWSGAPAPASEIWPFPRHDRAPLSLVWQDATSRLALSEAGNAFFRDLTILSIDLSEGAGPAGLSPEQLDMRLQAVLAEIELWQGLAINVLAEEKGVILHAAFGLPPAGPEKRVVRAVDAALNLRRSEKTRDMPIGVASGRMFVAALGSGPVRAVSAFGWPSALATRLMQRQGDTVLVDEATGAAVSEQFDLAPETIDDLKGARGPVHAARVLRRWRSAASKAPIALPDSLAALLNPETSTRSLTVRGASGLGKSRLCAAATEAARAGGWIAVQTVPRPGAITQPLAGLNRVIRALDPEAQPAAEAQQTAANLATQLDLFSRRATSPILVVIDDAQTLDRESAELLIQASARRSLRLILSAPTEADIAPTEAEVLLTPFRAEDARSFICAQTKTANCEPEALGLLMERTGGNPLHLRELVEAMLGDGSLIDEGGALRLVTDGSGSLSVGASEASGLRDLALSRLDALPSEQRAILSIAAVLGEPFDSDDIASLSELAVKDVSDGIATLKGAGLLETSPTGRAFVPSAVIREVAYEALPYRTRAGLHLRIAERGTAGDLAQEARHWAGAGQLAEAITCHERMAQDAVKAHAYGTAIAHAAQARRLAADAGDQVSRARLQKLALIEGTAALEDVELAHARQCLTDLLADLDVTIPEGTRGCDFHRFGSAVAPPDPRAPHHPGRANGDERAGPQAPGRDRLFRWGNRSGFAPHPSIAE</sequence>
<dbReference type="GO" id="GO:0005737">
    <property type="term" value="C:cytoplasm"/>
    <property type="evidence" value="ECO:0007669"/>
    <property type="project" value="TreeGrafter"/>
</dbReference>
<dbReference type="Gene3D" id="3.40.50.300">
    <property type="entry name" value="P-loop containing nucleotide triphosphate hydrolases"/>
    <property type="match status" value="1"/>
</dbReference>
<feature type="domain" description="Orc1-like AAA ATPase" evidence="4">
    <location>
        <begin position="390"/>
        <end position="512"/>
    </location>
</feature>
<dbReference type="InterPro" id="IPR027417">
    <property type="entry name" value="P-loop_NTPase"/>
</dbReference>
<protein>
    <recommendedName>
        <fullName evidence="4">Orc1-like AAA ATPase domain-containing protein</fullName>
    </recommendedName>
</protein>